<accession>A0A6L2J7Z0</accession>
<comment type="caution">
    <text evidence="1">The sequence shown here is derived from an EMBL/GenBank/DDBJ whole genome shotgun (WGS) entry which is preliminary data.</text>
</comment>
<protein>
    <submittedName>
        <fullName evidence="1">Uncharacterized protein</fullName>
    </submittedName>
</protein>
<dbReference type="EMBL" id="BKCJ010000391">
    <property type="protein sequence ID" value="GEU32780.1"/>
    <property type="molecule type" value="Genomic_DNA"/>
</dbReference>
<dbReference type="AlphaFoldDB" id="A0A6L2J7Z0"/>
<proteinExistence type="predicted"/>
<evidence type="ECO:0000313" key="1">
    <source>
        <dbReference type="EMBL" id="GEU32780.1"/>
    </source>
</evidence>
<organism evidence="1">
    <name type="scientific">Tanacetum cinerariifolium</name>
    <name type="common">Dalmatian daisy</name>
    <name type="synonym">Chrysanthemum cinerariifolium</name>
    <dbReference type="NCBI Taxonomy" id="118510"/>
    <lineage>
        <taxon>Eukaryota</taxon>
        <taxon>Viridiplantae</taxon>
        <taxon>Streptophyta</taxon>
        <taxon>Embryophyta</taxon>
        <taxon>Tracheophyta</taxon>
        <taxon>Spermatophyta</taxon>
        <taxon>Magnoliopsida</taxon>
        <taxon>eudicotyledons</taxon>
        <taxon>Gunneridae</taxon>
        <taxon>Pentapetalae</taxon>
        <taxon>asterids</taxon>
        <taxon>campanulids</taxon>
        <taxon>Asterales</taxon>
        <taxon>Asteraceae</taxon>
        <taxon>Asteroideae</taxon>
        <taxon>Anthemideae</taxon>
        <taxon>Anthemidinae</taxon>
        <taxon>Tanacetum</taxon>
    </lineage>
</organism>
<gene>
    <name evidence="1" type="ORF">Tci_004758</name>
</gene>
<sequence length="193" mass="21554">MMGDLPNQILEANLGAFDRFVSPLLESKDHVSKERGFSLFNPWNLLDQPYIIECSRKVLKGVDGLALALLEEDASSSKRFLPAMAKDSFCCCGTTCHDREICYRKRSGLRAILYSMTGDLTNQILEANLGAFDRFISPLLELKDHVSKKQGRECSRKVLKGVDSLALALLEEDASSSKRFLSAMAKDSFCCWC</sequence>
<reference evidence="1" key="1">
    <citation type="journal article" date="2019" name="Sci. Rep.">
        <title>Draft genome of Tanacetum cinerariifolium, the natural source of mosquito coil.</title>
        <authorList>
            <person name="Yamashiro T."/>
            <person name="Shiraishi A."/>
            <person name="Satake H."/>
            <person name="Nakayama K."/>
        </authorList>
    </citation>
    <scope>NUCLEOTIDE SEQUENCE</scope>
</reference>
<name>A0A6L2J7Z0_TANCI</name>